<reference evidence="1" key="1">
    <citation type="submission" date="2014-09" db="EMBL/GenBank/DDBJ databases">
        <authorList>
            <person name="Magalhaes I.L.F."/>
            <person name="Oliveira U."/>
            <person name="Santos F.R."/>
            <person name="Vidigal T.H.D.A."/>
            <person name="Brescovit A.D."/>
            <person name="Santos A.J."/>
        </authorList>
    </citation>
    <scope>NUCLEOTIDE SEQUENCE</scope>
    <source>
        <tissue evidence="1">Shoot tissue taken approximately 20 cm above the soil surface</tissue>
    </source>
</reference>
<name>A0A0A9G5G9_ARUDO</name>
<sequence length="56" mass="6450">MKLKYYILESGKFLPLQLGVKPEQNKIPIKTARAYVKILLYEISSHSYTLPSPINL</sequence>
<evidence type="ECO:0000313" key="1">
    <source>
        <dbReference type="EMBL" id="JAE19737.1"/>
    </source>
</evidence>
<organism evidence="1">
    <name type="scientific">Arundo donax</name>
    <name type="common">Giant reed</name>
    <name type="synonym">Donax arundinaceus</name>
    <dbReference type="NCBI Taxonomy" id="35708"/>
    <lineage>
        <taxon>Eukaryota</taxon>
        <taxon>Viridiplantae</taxon>
        <taxon>Streptophyta</taxon>
        <taxon>Embryophyta</taxon>
        <taxon>Tracheophyta</taxon>
        <taxon>Spermatophyta</taxon>
        <taxon>Magnoliopsida</taxon>
        <taxon>Liliopsida</taxon>
        <taxon>Poales</taxon>
        <taxon>Poaceae</taxon>
        <taxon>PACMAD clade</taxon>
        <taxon>Arundinoideae</taxon>
        <taxon>Arundineae</taxon>
        <taxon>Arundo</taxon>
    </lineage>
</organism>
<proteinExistence type="predicted"/>
<dbReference type="AlphaFoldDB" id="A0A0A9G5G9"/>
<accession>A0A0A9G5G9</accession>
<reference evidence="1" key="2">
    <citation type="journal article" date="2015" name="Data Brief">
        <title>Shoot transcriptome of the giant reed, Arundo donax.</title>
        <authorList>
            <person name="Barrero R.A."/>
            <person name="Guerrero F.D."/>
            <person name="Moolhuijzen P."/>
            <person name="Goolsby J.A."/>
            <person name="Tidwell J."/>
            <person name="Bellgard S.E."/>
            <person name="Bellgard M.I."/>
        </authorList>
    </citation>
    <scope>NUCLEOTIDE SEQUENCE</scope>
    <source>
        <tissue evidence="1">Shoot tissue taken approximately 20 cm above the soil surface</tissue>
    </source>
</reference>
<dbReference type="EMBL" id="GBRH01178159">
    <property type="protein sequence ID" value="JAE19737.1"/>
    <property type="molecule type" value="Transcribed_RNA"/>
</dbReference>
<protein>
    <submittedName>
        <fullName evidence="1">Uncharacterized protein</fullName>
    </submittedName>
</protein>